<keyword evidence="3" id="KW-0547">Nucleotide-binding</keyword>
<comment type="subcellular location">
    <subcellularLocation>
        <location evidence="1">Membrane</location>
        <topology evidence="1">Multi-pass membrane protein</topology>
    </subcellularLocation>
</comment>
<dbReference type="PANTHER" id="PTHR45630:SF1">
    <property type="entry name" value="CATION-TRANSPORTING ATPASE 13A4-RELATED"/>
    <property type="match status" value="1"/>
</dbReference>
<comment type="caution">
    <text evidence="8">The sequence shown here is derived from an EMBL/GenBank/DDBJ whole genome shotgun (WGS) entry which is preliminary data.</text>
</comment>
<organism evidence="8 9">
    <name type="scientific">Ranitomeya imitator</name>
    <name type="common">mimic poison frog</name>
    <dbReference type="NCBI Taxonomy" id="111125"/>
    <lineage>
        <taxon>Eukaryota</taxon>
        <taxon>Metazoa</taxon>
        <taxon>Chordata</taxon>
        <taxon>Craniata</taxon>
        <taxon>Vertebrata</taxon>
        <taxon>Euteleostomi</taxon>
        <taxon>Amphibia</taxon>
        <taxon>Batrachia</taxon>
        <taxon>Anura</taxon>
        <taxon>Neobatrachia</taxon>
        <taxon>Hyloidea</taxon>
        <taxon>Dendrobatidae</taxon>
        <taxon>Dendrobatinae</taxon>
        <taxon>Ranitomeya</taxon>
    </lineage>
</organism>
<dbReference type="InterPro" id="IPR023299">
    <property type="entry name" value="ATPase_P-typ_cyto_dom_N"/>
</dbReference>
<keyword evidence="2" id="KW-0479">Metal-binding</keyword>
<evidence type="ECO:0000256" key="3">
    <source>
        <dbReference type="ARBA" id="ARBA00022741"/>
    </source>
</evidence>
<keyword evidence="6" id="KW-1278">Translocase</keyword>
<evidence type="ECO:0000256" key="2">
    <source>
        <dbReference type="ARBA" id="ARBA00022723"/>
    </source>
</evidence>
<proteinExistence type="predicted"/>
<evidence type="ECO:0000256" key="7">
    <source>
        <dbReference type="SAM" id="MobiDB-lite"/>
    </source>
</evidence>
<keyword evidence="5" id="KW-0460">Magnesium</keyword>
<keyword evidence="9" id="KW-1185">Reference proteome</keyword>
<dbReference type="PANTHER" id="PTHR45630">
    <property type="entry name" value="CATION-TRANSPORTING ATPASE-RELATED"/>
    <property type="match status" value="1"/>
</dbReference>
<reference evidence="8" key="1">
    <citation type="submission" date="2023-07" db="EMBL/GenBank/DDBJ databases">
        <authorList>
            <person name="Stuckert A."/>
        </authorList>
    </citation>
    <scope>NUCLEOTIDE SEQUENCE</scope>
</reference>
<dbReference type="EMBL" id="CAUEEQ010028289">
    <property type="protein sequence ID" value="CAJ0948321.1"/>
    <property type="molecule type" value="Genomic_DNA"/>
</dbReference>
<dbReference type="Pfam" id="PF13246">
    <property type="entry name" value="Cation_ATPase"/>
    <property type="match status" value="1"/>
</dbReference>
<evidence type="ECO:0000256" key="1">
    <source>
        <dbReference type="ARBA" id="ARBA00004141"/>
    </source>
</evidence>
<evidence type="ECO:0000256" key="6">
    <source>
        <dbReference type="ARBA" id="ARBA00022967"/>
    </source>
</evidence>
<name>A0ABN9LUY9_9NEOB</name>
<evidence type="ECO:0000313" key="8">
    <source>
        <dbReference type="EMBL" id="CAJ0948321.1"/>
    </source>
</evidence>
<evidence type="ECO:0000256" key="4">
    <source>
        <dbReference type="ARBA" id="ARBA00022840"/>
    </source>
</evidence>
<gene>
    <name evidence="8" type="ORF">RIMI_LOCUS12108755</name>
</gene>
<dbReference type="Gene3D" id="3.40.50.1000">
    <property type="entry name" value="HAD superfamily/HAD-like"/>
    <property type="match status" value="1"/>
</dbReference>
<dbReference type="InterPro" id="IPR023214">
    <property type="entry name" value="HAD_sf"/>
</dbReference>
<keyword evidence="4" id="KW-0067">ATP-binding</keyword>
<feature type="region of interest" description="Disordered" evidence="7">
    <location>
        <begin position="25"/>
        <end position="52"/>
    </location>
</feature>
<feature type="non-terminal residue" evidence="8">
    <location>
        <position position="134"/>
    </location>
</feature>
<evidence type="ECO:0000313" key="9">
    <source>
        <dbReference type="Proteomes" id="UP001176940"/>
    </source>
</evidence>
<accession>A0ABN9LUY9</accession>
<dbReference type="SUPFAM" id="SSF81660">
    <property type="entry name" value="Metal cation-transporting ATPase, ATP-binding domain N"/>
    <property type="match status" value="1"/>
</dbReference>
<sequence length="134" mass="15124">MQCSFQQLELSDLDLFRVETSASTVQSTRSQGRQSPAGLEANQESAYPVPDNFSEKLDDCTAQGFRVIGLAYRSMQKEDLPKSFDTNREVVERDLTFLGLLIFENRLKQETSSVLQELSEANIRTVMVTGIFFS</sequence>
<protein>
    <submittedName>
        <fullName evidence="8">Uncharacterized protein</fullName>
    </submittedName>
</protein>
<feature type="compositionally biased region" description="Polar residues" evidence="7">
    <location>
        <begin position="25"/>
        <end position="34"/>
    </location>
</feature>
<dbReference type="InterPro" id="IPR006544">
    <property type="entry name" value="P-type_TPase_V"/>
</dbReference>
<dbReference type="Proteomes" id="UP001176940">
    <property type="component" value="Unassembled WGS sequence"/>
</dbReference>
<dbReference type="Gene3D" id="3.40.1110.10">
    <property type="entry name" value="Calcium-transporting ATPase, cytoplasmic domain N"/>
    <property type="match status" value="1"/>
</dbReference>
<evidence type="ECO:0000256" key="5">
    <source>
        <dbReference type="ARBA" id="ARBA00022842"/>
    </source>
</evidence>